<evidence type="ECO:0000256" key="6">
    <source>
        <dbReference type="ARBA" id="ARBA00023027"/>
    </source>
</evidence>
<reference evidence="13 14" key="2">
    <citation type="journal article" date="2017" name="Genome Announc.">
        <title>Draft genome sequence of Aquitalea magnusonii strain H3, a plant growth-promoting bacterium of duckweed Lemna minor.</title>
        <authorList>
            <person name="Ishizawa H."/>
            <person name="Kuroda M."/>
            <person name="Ike M."/>
        </authorList>
    </citation>
    <scope>NUCLEOTIDE SEQUENCE [LARGE SCALE GENOMIC DNA]</scope>
    <source>
        <strain evidence="13 14">H3</strain>
    </source>
</reference>
<evidence type="ECO:0000256" key="1">
    <source>
        <dbReference type="ARBA" id="ARBA00002378"/>
    </source>
</evidence>
<evidence type="ECO:0000256" key="2">
    <source>
        <dbReference type="ARBA" id="ARBA00005769"/>
    </source>
</evidence>
<gene>
    <name evidence="9" type="primary">nuoD</name>
    <name evidence="13" type="ORF">DLM_0052</name>
</gene>
<keyword evidence="3 9" id="KW-0813">Transport</keyword>
<keyword evidence="11" id="KW-1133">Transmembrane helix</keyword>
<dbReference type="GO" id="GO:0050136">
    <property type="term" value="F:NADH dehydrogenase (quinone) (non-electrogenic) activity"/>
    <property type="evidence" value="ECO:0007669"/>
    <property type="project" value="UniProtKB-UniRule"/>
</dbReference>
<dbReference type="GO" id="GO:0051287">
    <property type="term" value="F:NAD binding"/>
    <property type="evidence" value="ECO:0007669"/>
    <property type="project" value="InterPro"/>
</dbReference>
<evidence type="ECO:0000256" key="8">
    <source>
        <dbReference type="ARBA" id="ARBA00023136"/>
    </source>
</evidence>
<dbReference type="AlphaFoldDB" id="A0A3G9GAB8"/>
<keyword evidence="11" id="KW-0812">Transmembrane</keyword>
<evidence type="ECO:0000259" key="12">
    <source>
        <dbReference type="Pfam" id="PF00346"/>
    </source>
</evidence>
<evidence type="ECO:0000313" key="13">
    <source>
        <dbReference type="EMBL" id="BBF83739.1"/>
    </source>
</evidence>
<dbReference type="GO" id="GO:0048038">
    <property type="term" value="F:quinone binding"/>
    <property type="evidence" value="ECO:0007669"/>
    <property type="project" value="UniProtKB-KW"/>
</dbReference>
<dbReference type="RefSeq" id="WP_089083812.1">
    <property type="nucleotide sequence ID" value="NZ_AP018823.1"/>
</dbReference>
<dbReference type="FunFam" id="1.10.645.10:FF:000005">
    <property type="entry name" value="NADH-quinone oxidoreductase subunit D"/>
    <property type="match status" value="1"/>
</dbReference>
<dbReference type="InterPro" id="IPR029014">
    <property type="entry name" value="NiFe-Hase_large"/>
</dbReference>
<comment type="similarity">
    <text evidence="2 9 10">Belongs to the complex I 49 kDa subunit family.</text>
</comment>
<evidence type="ECO:0000256" key="11">
    <source>
        <dbReference type="SAM" id="Phobius"/>
    </source>
</evidence>
<keyword evidence="14" id="KW-1185">Reference proteome</keyword>
<keyword evidence="5 9" id="KW-1278">Translocase</keyword>
<sequence>MAEIRNYTLNFGPQHPAAHGVLRLVLELDGEVIQRADPHIGLLHRGTEKLAESKTFIQSLPYMDRLDYVSMMCNEHAYCLAIEKLLQIEVPLRAQYIRVMFAEITRILNHLLWIGAHALDIGAMTMFLYAFREREDLMDCYEAVSGARMHAAYFRPGGVYRDLPDSMPQYTVSKIKNAKELARLNEGRKGSMLDFIDDFTKRFPTYVDEYETLLTDNRIWKQRTVDIGVVSPERAKNLGFTGPMLRGSGIEWDLRKKQPYDVYDRLDFDIPVGKKGDSYDRYLVRVEEMRQSNRIIQQCVAWLRDNPGPVITDNHKVAPPSREGMKSNMEDLIHHFKLFTEGMHVPEGEAYAAVEHPKGEFGIYLVSDGANKPYRLKIRAPGFVHLAALDEMAKGHMIADVVAIIGTQDIVFGEIDR</sequence>
<keyword evidence="13" id="KW-0560">Oxidoreductase</keyword>
<dbReference type="NCBIfam" id="TIGR01962">
    <property type="entry name" value="NuoD"/>
    <property type="match status" value="1"/>
</dbReference>
<dbReference type="OrthoDB" id="9801496at2"/>
<keyword evidence="4 9" id="KW-0874">Quinone</keyword>
<dbReference type="PANTHER" id="PTHR11993">
    <property type="entry name" value="NADH-UBIQUINONE OXIDOREDUCTASE 49 KDA SUBUNIT"/>
    <property type="match status" value="1"/>
</dbReference>
<evidence type="ECO:0000256" key="5">
    <source>
        <dbReference type="ARBA" id="ARBA00022967"/>
    </source>
</evidence>
<dbReference type="GO" id="GO:0005886">
    <property type="term" value="C:plasma membrane"/>
    <property type="evidence" value="ECO:0007669"/>
    <property type="project" value="UniProtKB-SubCell"/>
</dbReference>
<dbReference type="SUPFAM" id="SSF56762">
    <property type="entry name" value="HydB/Nqo4-like"/>
    <property type="match status" value="1"/>
</dbReference>
<evidence type="ECO:0000256" key="10">
    <source>
        <dbReference type="RuleBase" id="RU003685"/>
    </source>
</evidence>
<comment type="catalytic activity">
    <reaction evidence="9">
        <text>a quinone + NADH + 5 H(+)(in) = a quinol + NAD(+) + 4 H(+)(out)</text>
        <dbReference type="Rhea" id="RHEA:57888"/>
        <dbReference type="ChEBI" id="CHEBI:15378"/>
        <dbReference type="ChEBI" id="CHEBI:24646"/>
        <dbReference type="ChEBI" id="CHEBI:57540"/>
        <dbReference type="ChEBI" id="CHEBI:57945"/>
        <dbReference type="ChEBI" id="CHEBI:132124"/>
    </reaction>
</comment>
<reference evidence="14" key="1">
    <citation type="journal article" date="2017" name="Biotechnol. Biofuels">
        <title>Evaluation of environmental bacterial communities as a factor affecting the growth of duckweed Lemna minor.</title>
        <authorList>
            <person name="Ishizawa H."/>
            <person name="Kuroda M."/>
            <person name="Morikawa M."/>
            <person name="Ike M."/>
        </authorList>
    </citation>
    <scope>NUCLEOTIDE SEQUENCE [LARGE SCALE GENOMIC DNA]</scope>
    <source>
        <strain evidence="14">H3</strain>
    </source>
</reference>
<comment type="subunit">
    <text evidence="9">NDH-1 is composed of 14 different subunits. Subunits NuoB, C, D, E, F, and G constitute the peripheral sector of the complex.</text>
</comment>
<dbReference type="PANTHER" id="PTHR11993:SF10">
    <property type="entry name" value="NADH DEHYDROGENASE [UBIQUINONE] IRON-SULFUR PROTEIN 2, MITOCHONDRIAL"/>
    <property type="match status" value="1"/>
</dbReference>
<evidence type="ECO:0000256" key="4">
    <source>
        <dbReference type="ARBA" id="ARBA00022719"/>
    </source>
</evidence>
<organism evidence="13 14">
    <name type="scientific">Aquitalea magnusonii</name>
    <dbReference type="NCBI Taxonomy" id="332411"/>
    <lineage>
        <taxon>Bacteria</taxon>
        <taxon>Pseudomonadati</taxon>
        <taxon>Pseudomonadota</taxon>
        <taxon>Betaproteobacteria</taxon>
        <taxon>Neisseriales</taxon>
        <taxon>Chromobacteriaceae</taxon>
        <taxon>Aquitalea</taxon>
    </lineage>
</organism>
<evidence type="ECO:0000256" key="7">
    <source>
        <dbReference type="ARBA" id="ARBA00023075"/>
    </source>
</evidence>
<evidence type="ECO:0000256" key="3">
    <source>
        <dbReference type="ARBA" id="ARBA00022448"/>
    </source>
</evidence>
<name>A0A3G9GAB8_9NEIS</name>
<dbReference type="EC" id="7.1.1.-" evidence="9"/>
<comment type="function">
    <text evidence="1 9">NDH-1 shuttles electrons from NADH, via FMN and iron-sulfur (Fe-S) centers, to quinones in the respiratory chain. The immediate electron acceptor for the enzyme in this species is believed to be ubiquinone. Couples the redox reaction to proton translocation (for every two electrons transferred, four hydrogen ions are translocated across the cytoplasmic membrane), and thus conserves the redox energy in a proton gradient.</text>
</comment>
<dbReference type="HAMAP" id="MF_01358">
    <property type="entry name" value="NDH1_NuoD"/>
    <property type="match status" value="1"/>
</dbReference>
<dbReference type="PROSITE" id="PS00535">
    <property type="entry name" value="COMPLEX1_49K"/>
    <property type="match status" value="1"/>
</dbReference>
<dbReference type="KEGG" id="amah:DLM_0052"/>
<feature type="transmembrane region" description="Helical" evidence="11">
    <location>
        <begin position="107"/>
        <end position="131"/>
    </location>
</feature>
<dbReference type="EMBL" id="AP018823">
    <property type="protein sequence ID" value="BBF83739.1"/>
    <property type="molecule type" value="Genomic_DNA"/>
</dbReference>
<dbReference type="Gene3D" id="1.10.645.10">
    <property type="entry name" value="Cytochrome-c3 Hydrogenase, chain B"/>
    <property type="match status" value="1"/>
</dbReference>
<keyword evidence="8 9" id="KW-0472">Membrane</keyword>
<dbReference type="InterPro" id="IPR022885">
    <property type="entry name" value="NDH1_su_D/H"/>
</dbReference>
<comment type="subcellular location">
    <subcellularLocation>
        <location evidence="9">Cell membrane</location>
        <topology evidence="9">Peripheral membrane protein</topology>
        <orientation evidence="9">Cytoplasmic side</orientation>
    </subcellularLocation>
</comment>
<dbReference type="Pfam" id="PF00346">
    <property type="entry name" value="Complex1_49kDa"/>
    <property type="match status" value="1"/>
</dbReference>
<keyword evidence="7 9" id="KW-0830">Ubiquinone</keyword>
<evidence type="ECO:0000256" key="9">
    <source>
        <dbReference type="HAMAP-Rule" id="MF_01358"/>
    </source>
</evidence>
<dbReference type="STRING" id="332411.VI06_15100"/>
<protein>
    <recommendedName>
        <fullName evidence="9">NADH-quinone oxidoreductase subunit D</fullName>
        <ecNumber evidence="9">7.1.1.-</ecNumber>
    </recommendedName>
    <alternativeName>
        <fullName evidence="9">NADH dehydrogenase I subunit D</fullName>
    </alternativeName>
    <alternativeName>
        <fullName evidence="9">NDH-1 subunit D</fullName>
    </alternativeName>
</protein>
<dbReference type="InterPro" id="IPR014029">
    <property type="entry name" value="NADH_UbQ_OxRdtase_49kDa_CS"/>
</dbReference>
<feature type="domain" description="NADH-quinone oxidoreductase subunit D" evidence="12">
    <location>
        <begin position="120"/>
        <end position="417"/>
    </location>
</feature>
<proteinExistence type="inferred from homology"/>
<keyword evidence="9" id="KW-1003">Cell membrane</keyword>
<keyword evidence="6 9" id="KW-0520">NAD</keyword>
<evidence type="ECO:0000313" key="14">
    <source>
        <dbReference type="Proteomes" id="UP000198290"/>
    </source>
</evidence>
<dbReference type="InterPro" id="IPR001135">
    <property type="entry name" value="NADH_Q_OxRdtase_suD"/>
</dbReference>
<reference evidence="14" key="3">
    <citation type="journal article" date="2017" name="Plant Physiol. Biochem.">
        <title>Differential oxidative and antioxidative response of duckweed Lemna minor toward plant growth promoting/inhibiting bacteria.</title>
        <authorList>
            <person name="Ishizawa H."/>
            <person name="Kuroda M."/>
            <person name="Morikawa M."/>
            <person name="Ike M."/>
        </authorList>
    </citation>
    <scope>NUCLEOTIDE SEQUENCE [LARGE SCALE GENOMIC DNA]</scope>
    <source>
        <strain evidence="14">H3</strain>
    </source>
</reference>
<accession>A0A3G9GAB8</accession>
<dbReference type="Proteomes" id="UP000198290">
    <property type="component" value="Chromosome"/>
</dbReference>
<dbReference type="NCBIfam" id="NF004739">
    <property type="entry name" value="PRK06075.1"/>
    <property type="match status" value="1"/>
</dbReference>